<evidence type="ECO:0000313" key="3">
    <source>
        <dbReference type="Proteomes" id="UP000001554"/>
    </source>
</evidence>
<dbReference type="GO" id="GO:0032259">
    <property type="term" value="P:methylation"/>
    <property type="evidence" value="ECO:0007669"/>
    <property type="project" value="UniProtKB-KW"/>
</dbReference>
<dbReference type="GO" id="GO:0008168">
    <property type="term" value="F:methyltransferase activity"/>
    <property type="evidence" value="ECO:0007669"/>
    <property type="project" value="UniProtKB-KW"/>
</dbReference>
<name>A0A9J7M771_BRAFL</name>
<dbReference type="AlphaFoldDB" id="A0A9J7M771"/>
<organism evidence="3 4">
    <name type="scientific">Branchiostoma floridae</name>
    <name type="common">Florida lancelet</name>
    <name type="synonym">Amphioxus</name>
    <dbReference type="NCBI Taxonomy" id="7739"/>
    <lineage>
        <taxon>Eukaryota</taxon>
        <taxon>Metazoa</taxon>
        <taxon>Chordata</taxon>
        <taxon>Cephalochordata</taxon>
        <taxon>Leptocardii</taxon>
        <taxon>Amphioxiformes</taxon>
        <taxon>Branchiostomatidae</taxon>
        <taxon>Branchiostoma</taxon>
    </lineage>
</organism>
<dbReference type="CDD" id="cd02440">
    <property type="entry name" value="AdoMet_MTases"/>
    <property type="match status" value="1"/>
</dbReference>
<dbReference type="SUPFAM" id="SSF53335">
    <property type="entry name" value="S-adenosyl-L-methionine-dependent methyltransferases"/>
    <property type="match status" value="1"/>
</dbReference>
<dbReference type="Proteomes" id="UP000001554">
    <property type="component" value="Chromosome 1"/>
</dbReference>
<dbReference type="InterPro" id="IPR029063">
    <property type="entry name" value="SAM-dependent_MTases_sf"/>
</dbReference>
<dbReference type="KEGG" id="bfo:118429296"/>
<accession>A0A9J7M771</accession>
<gene>
    <name evidence="4" type="primary">LOC118429296</name>
</gene>
<evidence type="ECO:0000256" key="1">
    <source>
        <dbReference type="ARBA" id="ARBA00022603"/>
    </source>
</evidence>
<keyword evidence="1" id="KW-0489">Methyltransferase</keyword>
<dbReference type="Pfam" id="PF13489">
    <property type="entry name" value="Methyltransf_23"/>
    <property type="match status" value="1"/>
</dbReference>
<keyword evidence="2" id="KW-0808">Transferase</keyword>
<dbReference type="RefSeq" id="XP_035695673.1">
    <property type="nucleotide sequence ID" value="XM_035839780.1"/>
</dbReference>
<sequence length="291" mass="32954">MDLGKLIHASPERYSAGFAAIKAAIGKNNIVKDYLFYATKVPDSLLCESGAELRVLGIGSGSGEVDSLFLKKLLKRHSSVYNRVVEPSGEMVDRYKALVQEDASLGAVKFDWRQQTAEEYFQTKDDTKFHLIHAVNILYHVDPLHDTLRNMWEQLADGVCMLVVVMGSDKCDWMKLWYKLWEEFGQPGDRLMTSLRTSDDVTQWFDTQDIGYVTDLCENIVDVTECFEEGSETGAMLLDFLAQTPYVSSKPGIRAMVLEYIRRNSLVVDDKILFKSATEVIIAFKEGTEEM</sequence>
<keyword evidence="3" id="KW-1185">Reference proteome</keyword>
<dbReference type="GeneID" id="118429296"/>
<dbReference type="Gene3D" id="3.40.50.150">
    <property type="entry name" value="Vaccinia Virus protein VP39"/>
    <property type="match status" value="1"/>
</dbReference>
<dbReference type="OrthoDB" id="5984880at2759"/>
<evidence type="ECO:0000256" key="2">
    <source>
        <dbReference type="ARBA" id="ARBA00022679"/>
    </source>
</evidence>
<reference evidence="4" key="2">
    <citation type="submission" date="2025-08" db="UniProtKB">
        <authorList>
            <consortium name="RefSeq"/>
        </authorList>
    </citation>
    <scope>IDENTIFICATION</scope>
    <source>
        <strain evidence="4">S238N-H82</strain>
        <tissue evidence="4">Testes</tissue>
    </source>
</reference>
<proteinExistence type="predicted"/>
<dbReference type="FunFam" id="3.40.50.150:FF:000118">
    <property type="entry name" value="Histamine N-methyltransferase"/>
    <property type="match status" value="1"/>
</dbReference>
<reference evidence="3" key="1">
    <citation type="journal article" date="2020" name="Nat. Ecol. Evol.">
        <title>Deeply conserved synteny resolves early events in vertebrate evolution.</title>
        <authorList>
            <person name="Simakov O."/>
            <person name="Marletaz F."/>
            <person name="Yue J.X."/>
            <person name="O'Connell B."/>
            <person name="Jenkins J."/>
            <person name="Brandt A."/>
            <person name="Calef R."/>
            <person name="Tung C.H."/>
            <person name="Huang T.K."/>
            <person name="Schmutz J."/>
            <person name="Satoh N."/>
            <person name="Yu J.K."/>
            <person name="Putnam N.H."/>
            <person name="Green R.E."/>
            <person name="Rokhsar D.S."/>
        </authorList>
    </citation>
    <scope>NUCLEOTIDE SEQUENCE [LARGE SCALE GENOMIC DNA]</scope>
    <source>
        <strain evidence="3">S238N-H82</strain>
    </source>
</reference>
<protein>
    <submittedName>
        <fullName evidence="4">Histamine N-methyltransferase-like</fullName>
    </submittedName>
</protein>
<dbReference type="OMA" id="GGWDTLW"/>
<evidence type="ECO:0000313" key="4">
    <source>
        <dbReference type="RefSeq" id="XP_035695673.1"/>
    </source>
</evidence>